<evidence type="ECO:0000313" key="7">
    <source>
        <dbReference type="Proteomes" id="UP000192578"/>
    </source>
</evidence>
<accession>A0A9X6NEQ9</accession>
<dbReference type="Proteomes" id="UP000192578">
    <property type="component" value="Unassembled WGS sequence"/>
</dbReference>
<protein>
    <recommendedName>
        <fullName evidence="5">ethanolamine kinase</fullName>
        <ecNumber evidence="5">2.7.1.82</ecNumber>
    </recommendedName>
</protein>
<keyword evidence="1" id="KW-0443">Lipid metabolism</keyword>
<dbReference type="PANTHER" id="PTHR22603:SF66">
    <property type="entry name" value="ETHANOLAMINE KINASE"/>
    <property type="match status" value="1"/>
</dbReference>
<proteinExistence type="inferred from homology"/>
<evidence type="ECO:0000256" key="1">
    <source>
        <dbReference type="ARBA" id="ARBA00023209"/>
    </source>
</evidence>
<dbReference type="Gene3D" id="3.90.1200.10">
    <property type="match status" value="1"/>
</dbReference>
<comment type="similarity">
    <text evidence="4">Belongs to the choline/ethanolamine kinase family.</text>
</comment>
<dbReference type="AlphaFoldDB" id="A0A9X6NEQ9"/>
<keyword evidence="2" id="KW-1208">Phospholipid metabolism</keyword>
<keyword evidence="6" id="KW-0808">Transferase</keyword>
<dbReference type="EMBL" id="MTYJ01000245">
    <property type="protein sequence ID" value="OWA51944.1"/>
    <property type="molecule type" value="Genomic_DNA"/>
</dbReference>
<name>A0A9X6NEQ9_HYPEX</name>
<evidence type="ECO:0000256" key="4">
    <source>
        <dbReference type="ARBA" id="ARBA00038211"/>
    </source>
</evidence>
<comment type="caution">
    <text evidence="6">The sequence shown here is derived from an EMBL/GenBank/DDBJ whole genome shotgun (WGS) entry which is preliminary data.</text>
</comment>
<evidence type="ECO:0000256" key="5">
    <source>
        <dbReference type="ARBA" id="ARBA00038874"/>
    </source>
</evidence>
<keyword evidence="7" id="KW-1185">Reference proteome</keyword>
<keyword evidence="1" id="KW-0444">Lipid biosynthesis</keyword>
<dbReference type="SUPFAM" id="SSF56112">
    <property type="entry name" value="Protein kinase-like (PK-like)"/>
    <property type="match status" value="1"/>
</dbReference>
<dbReference type="CDD" id="cd05157">
    <property type="entry name" value="ETNK_euk"/>
    <property type="match status" value="1"/>
</dbReference>
<evidence type="ECO:0000313" key="6">
    <source>
        <dbReference type="EMBL" id="OWA51944.1"/>
    </source>
</evidence>
<dbReference type="GO" id="GO:0004305">
    <property type="term" value="F:ethanolamine kinase activity"/>
    <property type="evidence" value="ECO:0007669"/>
    <property type="project" value="UniProtKB-EC"/>
</dbReference>
<dbReference type="Pfam" id="PF01633">
    <property type="entry name" value="Choline_kinase"/>
    <property type="match status" value="1"/>
</dbReference>
<comment type="pathway">
    <text evidence="3">Phospholipid metabolism; phosphatidylethanolamine biosynthesis; phosphatidylethanolamine from ethanolamine: step 1/3.</text>
</comment>
<dbReference type="GO" id="GO:0006646">
    <property type="term" value="P:phosphatidylethanolamine biosynthetic process"/>
    <property type="evidence" value="ECO:0007669"/>
    <property type="project" value="TreeGrafter"/>
</dbReference>
<dbReference type="OrthoDB" id="10267235at2759"/>
<dbReference type="EC" id="2.7.1.82" evidence="5"/>
<dbReference type="PANTHER" id="PTHR22603">
    <property type="entry name" value="CHOLINE/ETHANOALAMINE KINASE"/>
    <property type="match status" value="1"/>
</dbReference>
<dbReference type="InterPro" id="IPR011009">
    <property type="entry name" value="Kinase-like_dom_sf"/>
</dbReference>
<dbReference type="Gene3D" id="3.30.200.20">
    <property type="entry name" value="Phosphorylase Kinase, domain 1"/>
    <property type="match status" value="1"/>
</dbReference>
<dbReference type="GO" id="GO:0005737">
    <property type="term" value="C:cytoplasm"/>
    <property type="evidence" value="ECO:0007669"/>
    <property type="project" value="TreeGrafter"/>
</dbReference>
<gene>
    <name evidence="6" type="ORF">BV898_16404</name>
</gene>
<sequence>MQQLKDDRTIPTLAHHFDVENAENSARLLLNHFRPHLSQQLKEEKLIITEFTGGVQNKTLAVYFPSDRRNKTLIKVYGADTDRILDRAGEIRTRLMLNEHECCGKVYGLFENGMCYEFVAGQTMTFENVGNDHCSRLIIRKLVDLHCVNRTASEDELQVFDAFKKMSGFLELVPEAYKDEKQQRQFVEYYPNRDIFAKEIEILREHLTDSSIHSPKVFCHNDLAYGNIVYDKEKDCANFIDFEYAGLNHQAYDIANHFNEFAGVEEYDYRRLPSRDFQISWLTEYLKCWNKVDCSAGHSNDEAAVTDQQVQSLYFIVRKFALVSHLFWTLWSLTQVGHSEIDFDYLRYGKQRFDEYNRSKPETLSMKNVSFP</sequence>
<reference evidence="7" key="1">
    <citation type="submission" date="2017-01" db="EMBL/GenBank/DDBJ databases">
        <title>Comparative genomics of anhydrobiosis in the tardigrade Hypsibius dujardini.</title>
        <authorList>
            <person name="Yoshida Y."/>
            <person name="Koutsovoulos G."/>
            <person name="Laetsch D."/>
            <person name="Stevens L."/>
            <person name="Kumar S."/>
            <person name="Horikawa D."/>
            <person name="Ishino K."/>
            <person name="Komine S."/>
            <person name="Tomita M."/>
            <person name="Blaxter M."/>
            <person name="Arakawa K."/>
        </authorList>
    </citation>
    <scope>NUCLEOTIDE SEQUENCE [LARGE SCALE GENOMIC DNA]</scope>
    <source>
        <strain evidence="7">Z151</strain>
    </source>
</reference>
<keyword evidence="1" id="KW-0594">Phospholipid biosynthesis</keyword>
<keyword evidence="6" id="KW-0418">Kinase</keyword>
<organism evidence="6 7">
    <name type="scientific">Hypsibius exemplaris</name>
    <name type="common">Freshwater tardigrade</name>
    <dbReference type="NCBI Taxonomy" id="2072580"/>
    <lineage>
        <taxon>Eukaryota</taxon>
        <taxon>Metazoa</taxon>
        <taxon>Ecdysozoa</taxon>
        <taxon>Tardigrada</taxon>
        <taxon>Eutardigrada</taxon>
        <taxon>Parachela</taxon>
        <taxon>Hypsibioidea</taxon>
        <taxon>Hypsibiidae</taxon>
        <taxon>Hypsibius</taxon>
    </lineage>
</organism>
<evidence type="ECO:0000256" key="3">
    <source>
        <dbReference type="ARBA" id="ARBA00037883"/>
    </source>
</evidence>
<evidence type="ECO:0000256" key="2">
    <source>
        <dbReference type="ARBA" id="ARBA00023264"/>
    </source>
</evidence>